<dbReference type="PANTHER" id="PTHR37919:SF2">
    <property type="entry name" value="EXPERA DOMAIN-CONTAINING PROTEIN"/>
    <property type="match status" value="1"/>
</dbReference>
<dbReference type="EMBL" id="JAQQPM010000008">
    <property type="protein sequence ID" value="KAK2074241.1"/>
    <property type="molecule type" value="Genomic_DNA"/>
</dbReference>
<comment type="caution">
    <text evidence="2">The sequence shown here is derived from an EMBL/GenBank/DDBJ whole genome shotgun (WGS) entry which is preliminary data.</text>
</comment>
<dbReference type="AlphaFoldDB" id="A0AAD9IAH5"/>
<name>A0AAD9IAH5_9PEZI</name>
<protein>
    <submittedName>
        <fullName evidence="2">Uncharacterized protein</fullName>
    </submittedName>
</protein>
<sequence length="265" mass="28982">MLSHKSHVPYFVQALSSTSRFRGIAERTISPTLPNASTVRFPPSASRLPPPALTMVSARAPTAPTRRGAPAPGGWAHAPSTVTLAWLAFSLPVVAWDIGYVLGRPATMPGGWAHWPLWAPYKWYGEVDGMYGFKAWNARNGFTAAQTVLNVVETAMYAVYLALWMRHGRVRAAGRKYVTGREGAIAPLLGFTAAVMTLSKTVLYFLNEVFSGFDSVRHNDWGTLIFPYCIMNGLWVLFPSILVYELGLDIIDGLSLAAAPPVKEN</sequence>
<evidence type="ECO:0000313" key="2">
    <source>
        <dbReference type="EMBL" id="KAK2074241.1"/>
    </source>
</evidence>
<feature type="transmembrane region" description="Helical" evidence="1">
    <location>
        <begin position="225"/>
        <end position="244"/>
    </location>
</feature>
<gene>
    <name evidence="2" type="ORF">P8C59_008462</name>
</gene>
<keyword evidence="1" id="KW-1133">Transmembrane helix</keyword>
<keyword evidence="3" id="KW-1185">Reference proteome</keyword>
<organism evidence="2 3">
    <name type="scientific">Phyllachora maydis</name>
    <dbReference type="NCBI Taxonomy" id="1825666"/>
    <lineage>
        <taxon>Eukaryota</taxon>
        <taxon>Fungi</taxon>
        <taxon>Dikarya</taxon>
        <taxon>Ascomycota</taxon>
        <taxon>Pezizomycotina</taxon>
        <taxon>Sordariomycetes</taxon>
        <taxon>Sordariomycetidae</taxon>
        <taxon>Phyllachorales</taxon>
        <taxon>Phyllachoraceae</taxon>
        <taxon>Phyllachora</taxon>
    </lineage>
</organism>
<feature type="transmembrane region" description="Helical" evidence="1">
    <location>
        <begin position="184"/>
        <end position="205"/>
    </location>
</feature>
<dbReference type="PANTHER" id="PTHR37919">
    <property type="entry name" value="PROTEIN CBG05606"/>
    <property type="match status" value="1"/>
</dbReference>
<feature type="transmembrane region" description="Helical" evidence="1">
    <location>
        <begin position="144"/>
        <end position="163"/>
    </location>
</feature>
<reference evidence="2" key="1">
    <citation type="journal article" date="2023" name="Mol. Plant Microbe Interact.">
        <title>Elucidating the Obligate Nature and Biological Capacity of an Invasive Fungal Corn Pathogen.</title>
        <authorList>
            <person name="MacCready J.S."/>
            <person name="Roggenkamp E.M."/>
            <person name="Gdanetz K."/>
            <person name="Chilvers M.I."/>
        </authorList>
    </citation>
    <scope>NUCLEOTIDE SEQUENCE</scope>
    <source>
        <strain evidence="2">PM02</strain>
    </source>
</reference>
<evidence type="ECO:0000256" key="1">
    <source>
        <dbReference type="SAM" id="Phobius"/>
    </source>
</evidence>
<dbReference type="Proteomes" id="UP001217918">
    <property type="component" value="Unassembled WGS sequence"/>
</dbReference>
<keyword evidence="1" id="KW-0812">Transmembrane</keyword>
<evidence type="ECO:0000313" key="3">
    <source>
        <dbReference type="Proteomes" id="UP001217918"/>
    </source>
</evidence>
<accession>A0AAD9IAH5</accession>
<proteinExistence type="predicted"/>
<keyword evidence="1" id="KW-0472">Membrane</keyword>